<dbReference type="InterPro" id="IPR011256">
    <property type="entry name" value="Reg_factor_effector_dom_sf"/>
</dbReference>
<proteinExistence type="predicted"/>
<evidence type="ECO:0000313" key="2">
    <source>
        <dbReference type="Proteomes" id="UP000663992"/>
    </source>
</evidence>
<dbReference type="Gene3D" id="3.20.80.10">
    <property type="entry name" value="Regulatory factor, effector binding domain"/>
    <property type="match status" value="1"/>
</dbReference>
<evidence type="ECO:0000313" key="1">
    <source>
        <dbReference type="EMBL" id="MBN7818349.1"/>
    </source>
</evidence>
<dbReference type="RefSeq" id="WP_206592184.1">
    <property type="nucleotide sequence ID" value="NZ_JAFKCS010000001.1"/>
</dbReference>
<dbReference type="EMBL" id="JAFKCS010000001">
    <property type="protein sequence ID" value="MBN7818349.1"/>
    <property type="molecule type" value="Genomic_DNA"/>
</dbReference>
<comment type="caution">
    <text evidence="1">The sequence shown here is derived from an EMBL/GenBank/DDBJ whole genome shotgun (WGS) entry which is preliminary data.</text>
</comment>
<keyword evidence="2" id="KW-1185">Reference proteome</keyword>
<sequence length="152" mass="17115">MNIVTQPEILLLGVEVSTTAKQLPSNIANARQLISSNLATIAPDNEPIWVDAFLEYQGDISRYLISCQITAQVPIPDALRAVRIPPASYLHHTYESGMDKMKKTLDAMHDWAAEQHIPLAEFTLDFSEHKDEAESGHELFIALQPPPQWQWI</sequence>
<reference evidence="1 2" key="1">
    <citation type="submission" date="2021-03" db="EMBL/GenBank/DDBJ databases">
        <title>novel species isolated from a fishpond in China.</title>
        <authorList>
            <person name="Lu H."/>
            <person name="Cai Z."/>
        </authorList>
    </citation>
    <scope>NUCLEOTIDE SEQUENCE [LARGE SCALE GENOMIC DNA]</scope>
    <source>
        <strain evidence="1 2">Y57</strain>
    </source>
</reference>
<accession>A0ABS3CRR4</accession>
<dbReference type="Proteomes" id="UP000663992">
    <property type="component" value="Unassembled WGS sequence"/>
</dbReference>
<protein>
    <submittedName>
        <fullName evidence="1">GyrI-like domain-containing protein</fullName>
    </submittedName>
</protein>
<gene>
    <name evidence="1" type="ORF">J0A65_00660</name>
</gene>
<name>A0ABS3CRR4_9ALTE</name>
<organism evidence="1 2">
    <name type="scientific">Bowmanella yangjiangensis</name>
    <dbReference type="NCBI Taxonomy" id="2811230"/>
    <lineage>
        <taxon>Bacteria</taxon>
        <taxon>Pseudomonadati</taxon>
        <taxon>Pseudomonadota</taxon>
        <taxon>Gammaproteobacteria</taxon>
        <taxon>Alteromonadales</taxon>
        <taxon>Alteromonadaceae</taxon>
        <taxon>Bowmanella</taxon>
    </lineage>
</organism>